<dbReference type="EMBL" id="JAJPDJ010000062">
    <property type="protein sequence ID" value="MCD7138900.1"/>
    <property type="molecule type" value="Genomic_DNA"/>
</dbReference>
<evidence type="ECO:0000313" key="1">
    <source>
        <dbReference type="EMBL" id="MCD7138900.1"/>
    </source>
</evidence>
<comment type="caution">
    <text evidence="1">The sequence shown here is derived from an EMBL/GenBank/DDBJ whole genome shotgun (WGS) entry which is preliminary data.</text>
</comment>
<sequence length="82" mass="9469">MTDEEKRAHDFSLMIVSAFIQTHPEISLVEEVKNIIDDHSITFSLYEACYHAALRGVHLNEKDYNRLALQEVLNKIIGKINK</sequence>
<proteinExistence type="predicted"/>
<evidence type="ECO:0000313" key="2">
    <source>
        <dbReference type="Proteomes" id="UP001200032"/>
    </source>
</evidence>
<protein>
    <submittedName>
        <fullName evidence="1">Uncharacterized protein</fullName>
    </submittedName>
</protein>
<reference evidence="1 2" key="1">
    <citation type="submission" date="2021-12" db="EMBL/GenBank/DDBJ databases">
        <title>A phylogenomic analysis of Limosilactobacillus reuteri reveals ancient and stable evolutionary relationships with rodents and birds and zoonotic transmission to humans.</title>
        <authorList>
            <person name="Li F."/>
            <person name="Li X."/>
            <person name="Cheng C."/>
            <person name="Tollenaar S."/>
            <person name="Zhang J.S."/>
            <person name="Simpson D."/>
            <person name="Tasseva G."/>
            <person name="Perez-Munoz M.E."/>
            <person name="Frese S."/>
            <person name="Gaenzle M.G."/>
            <person name="Walter J."/>
            <person name="Zheng J."/>
        </authorList>
    </citation>
    <scope>NUCLEOTIDE SEQUENCE [LARGE SCALE GENOMIC DNA]</scope>
    <source>
        <strain evidence="1 2">WF-AF5-A</strain>
    </source>
</reference>
<gene>
    <name evidence="1" type="ORF">LTY59_06660</name>
</gene>
<keyword evidence="2" id="KW-1185">Reference proteome</keyword>
<dbReference type="Proteomes" id="UP001200032">
    <property type="component" value="Unassembled WGS sequence"/>
</dbReference>
<accession>A0ABS8RD49</accession>
<name>A0ABS8RD49_9LACO</name>
<dbReference type="RefSeq" id="WP_231795954.1">
    <property type="nucleotide sequence ID" value="NZ_JAJPDJ010000062.1"/>
</dbReference>
<organism evidence="1 2">
    <name type="scientific">Limosilactobacillus balticus</name>
    <dbReference type="NCBI Taxonomy" id="2759747"/>
    <lineage>
        <taxon>Bacteria</taxon>
        <taxon>Bacillati</taxon>
        <taxon>Bacillota</taxon>
        <taxon>Bacilli</taxon>
        <taxon>Lactobacillales</taxon>
        <taxon>Lactobacillaceae</taxon>
        <taxon>Limosilactobacillus</taxon>
    </lineage>
</organism>